<dbReference type="InterPro" id="IPR025476">
    <property type="entry name" value="Helitron_helicase-like"/>
</dbReference>
<dbReference type="Pfam" id="PF14214">
    <property type="entry name" value="Helitron_like_N"/>
    <property type="match status" value="1"/>
</dbReference>
<dbReference type="STRING" id="151549.A0A4C1WXQ1"/>
<keyword evidence="3" id="KW-1185">Reference proteome</keyword>
<dbReference type="PANTHER" id="PTHR10492">
    <property type="match status" value="1"/>
</dbReference>
<accession>A0A4C1WXQ1</accession>
<protein>
    <recommendedName>
        <fullName evidence="1">Helitron helicase-like domain-containing protein</fullName>
    </recommendedName>
</protein>
<evidence type="ECO:0000313" key="3">
    <source>
        <dbReference type="Proteomes" id="UP000299102"/>
    </source>
</evidence>
<proteinExistence type="predicted"/>
<dbReference type="OrthoDB" id="1728974at2759"/>
<name>A0A4C1WXQ1_EUMVA</name>
<comment type="caution">
    <text evidence="2">The sequence shown here is derived from an EMBL/GenBank/DDBJ whole genome shotgun (WGS) entry which is preliminary data.</text>
</comment>
<dbReference type="EMBL" id="BGZK01000656">
    <property type="protein sequence ID" value="GBP54887.1"/>
    <property type="molecule type" value="Genomic_DNA"/>
</dbReference>
<evidence type="ECO:0000313" key="2">
    <source>
        <dbReference type="EMBL" id="GBP54887.1"/>
    </source>
</evidence>
<dbReference type="PANTHER" id="PTHR10492:SF57">
    <property type="entry name" value="ATP-DEPENDENT DNA HELICASE"/>
    <property type="match status" value="1"/>
</dbReference>
<dbReference type="AlphaFoldDB" id="A0A4C1WXQ1"/>
<feature type="domain" description="Helitron helicase-like" evidence="1">
    <location>
        <begin position="48"/>
        <end position="121"/>
    </location>
</feature>
<sequence>MPDDSCKVVIQAERVSSGQHPRCYNAPVAVEVAVVVAGADPTAPRDIVLRKTLLSQFLVDMYVKMESERLHYIAPNQSKLLAESYIHLQDVIANDGNVNPNNLGHMVILPSSFVNSPRYFQIDEAVSAELPDSKENKKLYDTVTKRMIHGPCGVLNRTAPCMKNEKCTKKNIHALLKDTQSNNNGYSLYRRRAPQEGRRTVNINLRGTVENVSVDNSWVFPYSPLLCKIFNAHINVEFCNWVQAIKYICKYINKGSDPAIFTVRQESNVTIDPKDEVQMFQAGRYVSSNEASWRILALSLHERHPTVTHLAVHLPIGER</sequence>
<evidence type="ECO:0000259" key="1">
    <source>
        <dbReference type="Pfam" id="PF14214"/>
    </source>
</evidence>
<gene>
    <name evidence="2" type="ORF">EVAR_11640_1</name>
</gene>
<reference evidence="2 3" key="1">
    <citation type="journal article" date="2019" name="Commun. Biol.">
        <title>The bagworm genome reveals a unique fibroin gene that provides high tensile strength.</title>
        <authorList>
            <person name="Kono N."/>
            <person name="Nakamura H."/>
            <person name="Ohtoshi R."/>
            <person name="Tomita M."/>
            <person name="Numata K."/>
            <person name="Arakawa K."/>
        </authorList>
    </citation>
    <scope>NUCLEOTIDE SEQUENCE [LARGE SCALE GENOMIC DNA]</scope>
</reference>
<dbReference type="Proteomes" id="UP000299102">
    <property type="component" value="Unassembled WGS sequence"/>
</dbReference>
<organism evidence="2 3">
    <name type="scientific">Eumeta variegata</name>
    <name type="common">Bagworm moth</name>
    <name type="synonym">Eumeta japonica</name>
    <dbReference type="NCBI Taxonomy" id="151549"/>
    <lineage>
        <taxon>Eukaryota</taxon>
        <taxon>Metazoa</taxon>
        <taxon>Ecdysozoa</taxon>
        <taxon>Arthropoda</taxon>
        <taxon>Hexapoda</taxon>
        <taxon>Insecta</taxon>
        <taxon>Pterygota</taxon>
        <taxon>Neoptera</taxon>
        <taxon>Endopterygota</taxon>
        <taxon>Lepidoptera</taxon>
        <taxon>Glossata</taxon>
        <taxon>Ditrysia</taxon>
        <taxon>Tineoidea</taxon>
        <taxon>Psychidae</taxon>
        <taxon>Oiketicinae</taxon>
        <taxon>Eumeta</taxon>
    </lineage>
</organism>